<keyword evidence="5" id="KW-1185">Reference proteome</keyword>
<name>A0A845AL41_9SPHN</name>
<dbReference type="EMBL" id="WTYE01000001">
    <property type="protein sequence ID" value="MXP32959.1"/>
    <property type="molecule type" value="Genomic_DNA"/>
</dbReference>
<dbReference type="SUPFAM" id="SSF63829">
    <property type="entry name" value="Calcium-dependent phosphotriesterase"/>
    <property type="match status" value="1"/>
</dbReference>
<reference evidence="3 5" key="1">
    <citation type="submission" date="2019-12" db="EMBL/GenBank/DDBJ databases">
        <title>Genomic-based taxomic classification of the family Erythrobacteraceae.</title>
        <authorList>
            <person name="Xu L."/>
        </authorList>
    </citation>
    <scope>NUCLEOTIDE SEQUENCE [LARGE SCALE GENOMIC DNA]</scope>
    <source>
        <strain evidence="3 5">JCM 16677</strain>
    </source>
</reference>
<gene>
    <name evidence="3" type="ORF">GRI94_00010</name>
    <name evidence="4" type="ORF">GRI94_14100</name>
</gene>
<sequence>MTTDNDVAAPQTAAGQQVLPSQAQAAEPKVEYSLSGGLIARLEALGISLAFTSYQSGLLYMLGRNPQGGAHLHQSAMAKPMGLCRVPSGDLYMTGAAQVIRFANVLFGDQRANNTFDCCFMPRTVHVTGQLDAHDVGVTDDGQILFVNTRYNCLATLSATHSFEPVWRPPFISAIVDEDRCHLNGLAMEDGKPRYLTAVSKSDTIDGWRDRRADGGVVIDYASGKIVCEGLSMPHSPRMHNGELWILNSGTGEIGSVSFPKKKGAIGTFKPKAFCPGFLRGLAFHGKYAFVGLSKPRYKRFDGLALADRLKDTDSEPWCGIQVIDLDTGTCVDWFRIDGEIGELYDLEIIPGFACPMTVSPGSPDSAQLITTAPDTGAGGSTT</sequence>
<evidence type="ECO:0000313" key="3">
    <source>
        <dbReference type="EMBL" id="MXP30199.1"/>
    </source>
</evidence>
<evidence type="ECO:0000256" key="1">
    <source>
        <dbReference type="SAM" id="MobiDB-lite"/>
    </source>
</evidence>
<evidence type="ECO:0000313" key="5">
    <source>
        <dbReference type="Proteomes" id="UP000446786"/>
    </source>
</evidence>
<protein>
    <submittedName>
        <fullName evidence="3">TIGR03032 family protein</fullName>
    </submittedName>
</protein>
<evidence type="ECO:0000259" key="2">
    <source>
        <dbReference type="Pfam" id="PF16261"/>
    </source>
</evidence>
<proteinExistence type="predicted"/>
<comment type="caution">
    <text evidence="3">The sequence shown here is derived from an EMBL/GenBank/DDBJ whole genome shotgun (WGS) entry which is preliminary data.</text>
</comment>
<dbReference type="EMBL" id="WTYE01000001">
    <property type="protein sequence ID" value="MXP30199.1"/>
    <property type="molecule type" value="Genomic_DNA"/>
</dbReference>
<dbReference type="OrthoDB" id="238183at2"/>
<dbReference type="Pfam" id="PF16261">
    <property type="entry name" value="DUF4915"/>
    <property type="match status" value="1"/>
</dbReference>
<accession>A0A845AL41</accession>
<dbReference type="Proteomes" id="UP000446786">
    <property type="component" value="Unassembled WGS sequence"/>
</dbReference>
<dbReference type="InterPro" id="IPR017481">
    <property type="entry name" value="CHP03032"/>
</dbReference>
<dbReference type="AlphaFoldDB" id="A0A845AL41"/>
<feature type="region of interest" description="Disordered" evidence="1">
    <location>
        <begin position="1"/>
        <end position="20"/>
    </location>
</feature>
<organism evidence="3 5">
    <name type="scientific">Parerythrobacter jejuensis</name>
    <dbReference type="NCBI Taxonomy" id="795812"/>
    <lineage>
        <taxon>Bacteria</taxon>
        <taxon>Pseudomonadati</taxon>
        <taxon>Pseudomonadota</taxon>
        <taxon>Alphaproteobacteria</taxon>
        <taxon>Sphingomonadales</taxon>
        <taxon>Erythrobacteraceae</taxon>
        <taxon>Parerythrobacter</taxon>
    </lineage>
</organism>
<evidence type="ECO:0000313" key="4">
    <source>
        <dbReference type="EMBL" id="MXP32959.1"/>
    </source>
</evidence>
<feature type="domain" description="Conserved hypothetical protein CHP03032" evidence="2">
    <location>
        <begin position="39"/>
        <end position="358"/>
    </location>
</feature>
<dbReference type="RefSeq" id="WP_160777770.1">
    <property type="nucleotide sequence ID" value="NZ_BAAAZF010000001.1"/>
</dbReference>
<dbReference type="NCBIfam" id="TIGR03032">
    <property type="entry name" value="TIGR03032 family protein"/>
    <property type="match status" value="1"/>
</dbReference>